<dbReference type="AlphaFoldDB" id="A0AA37TAA7"/>
<evidence type="ECO:0000313" key="2">
    <source>
        <dbReference type="EMBL" id="GLS26335.1"/>
    </source>
</evidence>
<keyword evidence="3" id="KW-1185">Reference proteome</keyword>
<accession>A0AA37TAA7</accession>
<dbReference type="Proteomes" id="UP001156870">
    <property type="component" value="Unassembled WGS sequence"/>
</dbReference>
<proteinExistence type="inferred from homology"/>
<dbReference type="Gene3D" id="1.10.10.610">
    <property type="entry name" value="YehU-like"/>
    <property type="match status" value="1"/>
</dbReference>
<dbReference type="SUPFAM" id="SSF118001">
    <property type="entry name" value="YehU-like"/>
    <property type="match status" value="1"/>
</dbReference>
<sequence length="77" mass="8476">MIIPHTQLSESALLGAIESFVNREGTDYGEQAVSHEDKVNQVRAALKSGHAVMLYDEASESINILPRESVPPEWLSL</sequence>
<evidence type="ECO:0000313" key="3">
    <source>
        <dbReference type="Proteomes" id="UP001156870"/>
    </source>
</evidence>
<dbReference type="RefSeq" id="WP_232592402.1">
    <property type="nucleotide sequence ID" value="NZ_BSPD01000042.1"/>
</dbReference>
<evidence type="ECO:0000256" key="1">
    <source>
        <dbReference type="ARBA" id="ARBA00006450"/>
    </source>
</evidence>
<dbReference type="InterPro" id="IPR010648">
    <property type="entry name" value="UPF0270"/>
</dbReference>
<name>A0AA37TAA7_9GAMM</name>
<comment type="caution">
    <text evidence="2">The sequence shown here is derived from an EMBL/GenBank/DDBJ whole genome shotgun (WGS) entry which is preliminary data.</text>
</comment>
<reference evidence="2 3" key="1">
    <citation type="journal article" date="2014" name="Int. J. Syst. Evol. Microbiol.">
        <title>Complete genome sequence of Corynebacterium casei LMG S-19264T (=DSM 44701T), isolated from a smear-ripened cheese.</title>
        <authorList>
            <consortium name="US DOE Joint Genome Institute (JGI-PGF)"/>
            <person name="Walter F."/>
            <person name="Albersmeier A."/>
            <person name="Kalinowski J."/>
            <person name="Ruckert C."/>
        </authorList>
    </citation>
    <scope>NUCLEOTIDE SEQUENCE [LARGE SCALE GENOMIC DNA]</scope>
    <source>
        <strain evidence="2 3">NBRC 110095</strain>
    </source>
</reference>
<gene>
    <name evidence="2" type="ORF">GCM10007877_20500</name>
</gene>
<dbReference type="PIRSF" id="PIRSF006169">
    <property type="entry name" value="UCP006169"/>
    <property type="match status" value="1"/>
</dbReference>
<organism evidence="2 3">
    <name type="scientific">Marinibactrum halimedae</name>
    <dbReference type="NCBI Taxonomy" id="1444977"/>
    <lineage>
        <taxon>Bacteria</taxon>
        <taxon>Pseudomonadati</taxon>
        <taxon>Pseudomonadota</taxon>
        <taxon>Gammaproteobacteria</taxon>
        <taxon>Cellvibrionales</taxon>
        <taxon>Cellvibrionaceae</taxon>
        <taxon>Marinibactrum</taxon>
    </lineage>
</organism>
<comment type="similarity">
    <text evidence="1">Belongs to the UPF0270 family.</text>
</comment>
<dbReference type="Pfam" id="PF06794">
    <property type="entry name" value="UPF0270"/>
    <property type="match status" value="1"/>
</dbReference>
<protein>
    <submittedName>
        <fullName evidence="2">UPF0270 protein</fullName>
    </submittedName>
</protein>
<dbReference type="InterPro" id="IPR036685">
    <property type="entry name" value="YehU-like_sf"/>
</dbReference>
<dbReference type="EMBL" id="BSPD01000042">
    <property type="protein sequence ID" value="GLS26335.1"/>
    <property type="molecule type" value="Genomic_DNA"/>
</dbReference>